<dbReference type="PROSITE" id="PS00149">
    <property type="entry name" value="SULFATASE_2"/>
    <property type="match status" value="1"/>
</dbReference>
<evidence type="ECO:0000259" key="6">
    <source>
        <dbReference type="Pfam" id="PF00884"/>
    </source>
</evidence>
<keyword evidence="4" id="KW-0106">Calcium</keyword>
<keyword evidence="8" id="KW-1185">Reference proteome</keyword>
<dbReference type="PROSITE" id="PS00523">
    <property type="entry name" value="SULFATASE_1"/>
    <property type="match status" value="1"/>
</dbReference>
<evidence type="ECO:0000313" key="8">
    <source>
        <dbReference type="Proteomes" id="UP001290861"/>
    </source>
</evidence>
<reference evidence="7 8" key="1">
    <citation type="journal article" date="2024" name="Appl. Environ. Microbiol.">
        <title>Pontiella agarivorans sp. nov., a novel marine anaerobic bacterium capable of degrading macroalgal polysaccharides and fixing nitrogen.</title>
        <authorList>
            <person name="Liu N."/>
            <person name="Kivenson V."/>
            <person name="Peng X."/>
            <person name="Cui Z."/>
            <person name="Lankiewicz T.S."/>
            <person name="Gosselin K.M."/>
            <person name="English C.J."/>
            <person name="Blair E.M."/>
            <person name="O'Malley M.A."/>
            <person name="Valentine D.L."/>
        </authorList>
    </citation>
    <scope>NUCLEOTIDE SEQUENCE [LARGE SCALE GENOMIC DNA]</scope>
    <source>
        <strain evidence="7 8">NLcol2</strain>
    </source>
</reference>
<comment type="similarity">
    <text evidence="1">Belongs to the sulfatase family.</text>
</comment>
<dbReference type="Pfam" id="PF00884">
    <property type="entry name" value="Sulfatase"/>
    <property type="match status" value="1"/>
</dbReference>
<dbReference type="PANTHER" id="PTHR42693">
    <property type="entry name" value="ARYLSULFATASE FAMILY MEMBER"/>
    <property type="match status" value="1"/>
</dbReference>
<dbReference type="InterPro" id="IPR050738">
    <property type="entry name" value="Sulfatase"/>
</dbReference>
<feature type="domain" description="Sulfatase N-terminal" evidence="6">
    <location>
        <begin position="33"/>
        <end position="475"/>
    </location>
</feature>
<gene>
    <name evidence="7" type="ORF">P9H32_00235</name>
</gene>
<feature type="signal peptide" evidence="5">
    <location>
        <begin position="1"/>
        <end position="24"/>
    </location>
</feature>
<keyword evidence="3" id="KW-0378">Hydrolase</keyword>
<sequence length="590" mass="67522">MKLTEWKSVLFLCCAVMFAAETFAGRKTTANGKNLIWIITDEHNLRTLGCYRDLMSPDQAYMWGEGNAVETPYIDSLAENGTLFSRMHASTPTCTPSRGSMFTGIYGHNLTVHNNSTKVGDGKYLRSDIITIFDVLKDAGYLTGYAGKWHLGEHHPLEEKRKHGKWWEPYPLDDPSDSYGIIHNKFMFNGGHEKWYGMVENGKPAKANGLDTPTTDGDPYLVWVREPKLDHYKTENGERFDDRIHDEKVDGKLPFYSDGNTTTVRFQTDWLVDRAKEFISDFKKDDAYSSFFYVLSIPDPHSGDRVRAPYNSMYTNMAFELPKTWNDPNHNPENPYKADANNPKWIEADGKAADVHDSRDKGYYTIQDNIAQYFGMVKCIDDNVGRLIKHLEKEALLKDTVILFTSDHGDLFGEHRRVNKGTPHDMSLRIPFVLVDGSQLVNPVVNHNPMVPRGKVIEQAGNTIDWMETFLSLLEVNPIPETPGRDLTPLFDPENLADWNDVTVTRKYWNAAVDSRHKLVIDFYGKETWLLDNERDPDEVINFIDDPAYDPVVRKLAKAIKVYMVENDSPDKEVSEEIERLLSRSQRSDI</sequence>
<keyword evidence="5" id="KW-0732">Signal</keyword>
<comment type="caution">
    <text evidence="7">The sequence shown here is derived from an EMBL/GenBank/DDBJ whole genome shotgun (WGS) entry which is preliminary data.</text>
</comment>
<evidence type="ECO:0000256" key="4">
    <source>
        <dbReference type="ARBA" id="ARBA00022837"/>
    </source>
</evidence>
<protein>
    <submittedName>
        <fullName evidence="7">Sulfatase-like hydrolase/transferase</fullName>
    </submittedName>
</protein>
<dbReference type="PANTHER" id="PTHR42693:SF53">
    <property type="entry name" value="ENDO-4-O-SULFATASE"/>
    <property type="match status" value="1"/>
</dbReference>
<evidence type="ECO:0000256" key="5">
    <source>
        <dbReference type="SAM" id="SignalP"/>
    </source>
</evidence>
<evidence type="ECO:0000256" key="1">
    <source>
        <dbReference type="ARBA" id="ARBA00008779"/>
    </source>
</evidence>
<dbReference type="SUPFAM" id="SSF53649">
    <property type="entry name" value="Alkaline phosphatase-like"/>
    <property type="match status" value="1"/>
</dbReference>
<feature type="chain" id="PRO_5045293040" evidence="5">
    <location>
        <begin position="25"/>
        <end position="590"/>
    </location>
</feature>
<dbReference type="EMBL" id="JARVCO010000002">
    <property type="protein sequence ID" value="MDZ8117038.1"/>
    <property type="molecule type" value="Genomic_DNA"/>
</dbReference>
<evidence type="ECO:0000256" key="2">
    <source>
        <dbReference type="ARBA" id="ARBA00022723"/>
    </source>
</evidence>
<dbReference type="InterPro" id="IPR000917">
    <property type="entry name" value="Sulfatase_N"/>
</dbReference>
<dbReference type="InterPro" id="IPR024607">
    <property type="entry name" value="Sulfatase_CS"/>
</dbReference>
<proteinExistence type="inferred from homology"/>
<dbReference type="InterPro" id="IPR017850">
    <property type="entry name" value="Alkaline_phosphatase_core_sf"/>
</dbReference>
<keyword evidence="2" id="KW-0479">Metal-binding</keyword>
<dbReference type="Gene3D" id="3.40.720.10">
    <property type="entry name" value="Alkaline Phosphatase, subunit A"/>
    <property type="match status" value="1"/>
</dbReference>
<dbReference type="RefSeq" id="WP_322606844.1">
    <property type="nucleotide sequence ID" value="NZ_JARVCO010000002.1"/>
</dbReference>
<organism evidence="7 8">
    <name type="scientific">Pontiella agarivorans</name>
    <dbReference type="NCBI Taxonomy" id="3038953"/>
    <lineage>
        <taxon>Bacteria</taxon>
        <taxon>Pseudomonadati</taxon>
        <taxon>Kiritimatiellota</taxon>
        <taxon>Kiritimatiellia</taxon>
        <taxon>Kiritimatiellales</taxon>
        <taxon>Pontiellaceae</taxon>
        <taxon>Pontiella</taxon>
    </lineage>
</organism>
<evidence type="ECO:0000256" key="3">
    <source>
        <dbReference type="ARBA" id="ARBA00022801"/>
    </source>
</evidence>
<name>A0ABU5MS67_9BACT</name>
<accession>A0ABU5MS67</accession>
<dbReference type="Proteomes" id="UP001290861">
    <property type="component" value="Unassembled WGS sequence"/>
</dbReference>
<evidence type="ECO:0000313" key="7">
    <source>
        <dbReference type="EMBL" id="MDZ8117038.1"/>
    </source>
</evidence>